<gene>
    <name evidence="2" type="ORF">Pmani_014361</name>
</gene>
<keyword evidence="3" id="KW-1185">Reference proteome</keyword>
<accession>A0AAE1UD65</accession>
<evidence type="ECO:0000313" key="3">
    <source>
        <dbReference type="Proteomes" id="UP001292094"/>
    </source>
</evidence>
<comment type="caution">
    <text evidence="2">The sequence shown here is derived from an EMBL/GenBank/DDBJ whole genome shotgun (WGS) entry which is preliminary data.</text>
</comment>
<reference evidence="2" key="1">
    <citation type="submission" date="2023-11" db="EMBL/GenBank/DDBJ databases">
        <title>Genome assemblies of two species of porcelain crab, Petrolisthes cinctipes and Petrolisthes manimaculis (Anomura: Porcellanidae).</title>
        <authorList>
            <person name="Angst P."/>
        </authorList>
    </citation>
    <scope>NUCLEOTIDE SEQUENCE</scope>
    <source>
        <strain evidence="2">PB745_02</strain>
        <tissue evidence="2">Gill</tissue>
    </source>
</reference>
<sequence length="130" mass="14387">MRHSGSEDECQVVIPLLESGEEMTLWPRGEDQCGDVEKPSDLVMNPSWLWREAVGEGLRGHNTTVQEQGTVGSAQSEAQGGRGEDIGDTANAVAKQYSLQKCLISRNIWQFPCSKRPQNKVTPSYESVCY</sequence>
<evidence type="ECO:0000256" key="1">
    <source>
        <dbReference type="SAM" id="MobiDB-lite"/>
    </source>
</evidence>
<proteinExistence type="predicted"/>
<feature type="region of interest" description="Disordered" evidence="1">
    <location>
        <begin position="61"/>
        <end position="87"/>
    </location>
</feature>
<organism evidence="2 3">
    <name type="scientific">Petrolisthes manimaculis</name>
    <dbReference type="NCBI Taxonomy" id="1843537"/>
    <lineage>
        <taxon>Eukaryota</taxon>
        <taxon>Metazoa</taxon>
        <taxon>Ecdysozoa</taxon>
        <taxon>Arthropoda</taxon>
        <taxon>Crustacea</taxon>
        <taxon>Multicrustacea</taxon>
        <taxon>Malacostraca</taxon>
        <taxon>Eumalacostraca</taxon>
        <taxon>Eucarida</taxon>
        <taxon>Decapoda</taxon>
        <taxon>Pleocyemata</taxon>
        <taxon>Anomura</taxon>
        <taxon>Galatheoidea</taxon>
        <taxon>Porcellanidae</taxon>
        <taxon>Petrolisthes</taxon>
    </lineage>
</organism>
<dbReference type="AlphaFoldDB" id="A0AAE1UD65"/>
<protein>
    <submittedName>
        <fullName evidence="2">Uncharacterized protein</fullName>
    </submittedName>
</protein>
<name>A0AAE1UD65_9EUCA</name>
<evidence type="ECO:0000313" key="2">
    <source>
        <dbReference type="EMBL" id="KAK4314329.1"/>
    </source>
</evidence>
<dbReference type="EMBL" id="JAWZYT010001230">
    <property type="protein sequence ID" value="KAK4314329.1"/>
    <property type="molecule type" value="Genomic_DNA"/>
</dbReference>
<feature type="compositionally biased region" description="Polar residues" evidence="1">
    <location>
        <begin position="61"/>
        <end position="78"/>
    </location>
</feature>
<dbReference type="Proteomes" id="UP001292094">
    <property type="component" value="Unassembled WGS sequence"/>
</dbReference>